<evidence type="ECO:0000313" key="2">
    <source>
        <dbReference type="EMBL" id="VDP93980.1"/>
    </source>
</evidence>
<evidence type="ECO:0000256" key="1">
    <source>
        <dbReference type="SAM" id="MobiDB-lite"/>
    </source>
</evidence>
<feature type="compositionally biased region" description="Basic and acidic residues" evidence="1">
    <location>
        <begin position="50"/>
        <end position="69"/>
    </location>
</feature>
<protein>
    <submittedName>
        <fullName evidence="2 4">Uncharacterized protein</fullName>
    </submittedName>
</protein>
<organism evidence="4">
    <name type="scientific">Echinostoma caproni</name>
    <dbReference type="NCBI Taxonomy" id="27848"/>
    <lineage>
        <taxon>Eukaryota</taxon>
        <taxon>Metazoa</taxon>
        <taxon>Spiralia</taxon>
        <taxon>Lophotrochozoa</taxon>
        <taxon>Platyhelminthes</taxon>
        <taxon>Trematoda</taxon>
        <taxon>Digenea</taxon>
        <taxon>Plagiorchiida</taxon>
        <taxon>Echinostomata</taxon>
        <taxon>Echinostomatoidea</taxon>
        <taxon>Echinostomatidae</taxon>
        <taxon>Echinostoma</taxon>
    </lineage>
</organism>
<reference evidence="4" key="1">
    <citation type="submission" date="2016-06" db="UniProtKB">
        <authorList>
            <consortium name="WormBaseParasite"/>
        </authorList>
    </citation>
    <scope>IDENTIFICATION</scope>
</reference>
<dbReference type="WBParaSite" id="ECPE_0001675101-mRNA-1">
    <property type="protein sequence ID" value="ECPE_0001675101-mRNA-1"/>
    <property type="gene ID" value="ECPE_0001675101"/>
</dbReference>
<dbReference type="EMBL" id="UZAN01065504">
    <property type="protein sequence ID" value="VDP93980.1"/>
    <property type="molecule type" value="Genomic_DNA"/>
</dbReference>
<proteinExistence type="predicted"/>
<accession>A0A183BBX3</accession>
<dbReference type="AlphaFoldDB" id="A0A183BBX3"/>
<dbReference type="Proteomes" id="UP000272942">
    <property type="component" value="Unassembled WGS sequence"/>
</dbReference>
<gene>
    <name evidence="2" type="ORF">ECPE_LOCUS16708</name>
</gene>
<reference evidence="2 3" key="2">
    <citation type="submission" date="2018-11" db="EMBL/GenBank/DDBJ databases">
        <authorList>
            <consortium name="Pathogen Informatics"/>
        </authorList>
    </citation>
    <scope>NUCLEOTIDE SEQUENCE [LARGE SCALE GENOMIC DNA]</scope>
    <source>
        <strain evidence="2 3">Egypt</strain>
    </source>
</reference>
<evidence type="ECO:0000313" key="3">
    <source>
        <dbReference type="Proteomes" id="UP000272942"/>
    </source>
</evidence>
<name>A0A183BBX3_9TREM</name>
<evidence type="ECO:0000313" key="4">
    <source>
        <dbReference type="WBParaSite" id="ECPE_0001675101-mRNA-1"/>
    </source>
</evidence>
<sequence>MKSTTFFIQRHPGDLARRVLSFGSFLIKISLEMEDFNQLGQVYCTLHLDPENGIKRPTNTEKHGKDGTRRPGSSHGAI</sequence>
<keyword evidence="3" id="KW-1185">Reference proteome</keyword>
<feature type="region of interest" description="Disordered" evidence="1">
    <location>
        <begin position="50"/>
        <end position="78"/>
    </location>
</feature>